<protein>
    <submittedName>
        <fullName evidence="1">Uncharacterized protein</fullName>
    </submittedName>
</protein>
<gene>
    <name evidence="1" type="ORF">AVEN_11206_1</name>
</gene>
<keyword evidence="2" id="KW-1185">Reference proteome</keyword>
<dbReference type="Proteomes" id="UP000499080">
    <property type="component" value="Unassembled WGS sequence"/>
</dbReference>
<name>A0A4Y2ITV5_ARAVE</name>
<accession>A0A4Y2ITV5</accession>
<reference evidence="1 2" key="1">
    <citation type="journal article" date="2019" name="Sci. Rep.">
        <title>Orb-weaving spider Araneus ventricosus genome elucidates the spidroin gene catalogue.</title>
        <authorList>
            <person name="Kono N."/>
            <person name="Nakamura H."/>
            <person name="Ohtoshi R."/>
            <person name="Moran D.A.P."/>
            <person name="Shinohara A."/>
            <person name="Yoshida Y."/>
            <person name="Fujiwara M."/>
            <person name="Mori M."/>
            <person name="Tomita M."/>
            <person name="Arakawa K."/>
        </authorList>
    </citation>
    <scope>NUCLEOTIDE SEQUENCE [LARGE SCALE GENOMIC DNA]</scope>
</reference>
<evidence type="ECO:0000313" key="1">
    <source>
        <dbReference type="EMBL" id="GBM81263.1"/>
    </source>
</evidence>
<dbReference type="AlphaFoldDB" id="A0A4Y2ITV5"/>
<comment type="caution">
    <text evidence="1">The sequence shown here is derived from an EMBL/GenBank/DDBJ whole genome shotgun (WGS) entry which is preliminary data.</text>
</comment>
<evidence type="ECO:0000313" key="2">
    <source>
        <dbReference type="Proteomes" id="UP000499080"/>
    </source>
</evidence>
<organism evidence="1 2">
    <name type="scientific">Araneus ventricosus</name>
    <name type="common">Orbweaver spider</name>
    <name type="synonym">Epeira ventricosa</name>
    <dbReference type="NCBI Taxonomy" id="182803"/>
    <lineage>
        <taxon>Eukaryota</taxon>
        <taxon>Metazoa</taxon>
        <taxon>Ecdysozoa</taxon>
        <taxon>Arthropoda</taxon>
        <taxon>Chelicerata</taxon>
        <taxon>Arachnida</taxon>
        <taxon>Araneae</taxon>
        <taxon>Araneomorphae</taxon>
        <taxon>Entelegynae</taxon>
        <taxon>Araneoidea</taxon>
        <taxon>Araneidae</taxon>
        <taxon>Araneus</taxon>
    </lineage>
</organism>
<dbReference type="EMBL" id="BGPR01002932">
    <property type="protein sequence ID" value="GBM81263.1"/>
    <property type="molecule type" value="Genomic_DNA"/>
</dbReference>
<proteinExistence type="predicted"/>
<sequence>MQAAEVSLWLPFKSAYRLQDFDRKSETLKEMSSLFRCVRLLGTITSILAAHRNAAACMQNSDITPMFVIQNDPISIAKCTRSRRAIRVLFTITEKFLFD</sequence>